<dbReference type="AlphaFoldDB" id="A0AAE8N463"/>
<dbReference type="Proteomes" id="UP001187682">
    <property type="component" value="Unassembled WGS sequence"/>
</dbReference>
<dbReference type="Pfam" id="PF11951">
    <property type="entry name" value="Fungal_trans_2"/>
    <property type="match status" value="1"/>
</dbReference>
<name>A0AAE8N463_9PEZI</name>
<dbReference type="InterPro" id="IPR001138">
    <property type="entry name" value="Zn2Cys6_DnaBD"/>
</dbReference>
<comment type="subcellular location">
    <subcellularLocation>
        <location evidence="1">Nucleus</location>
    </subcellularLocation>
</comment>
<evidence type="ECO:0000313" key="5">
    <source>
        <dbReference type="EMBL" id="SPO05154.1"/>
    </source>
</evidence>
<gene>
    <name evidence="5" type="ORF">DNG_07840</name>
</gene>
<dbReference type="InterPro" id="IPR021858">
    <property type="entry name" value="Fun_TF"/>
</dbReference>
<dbReference type="GO" id="GO:0008270">
    <property type="term" value="F:zinc ion binding"/>
    <property type="evidence" value="ECO:0007669"/>
    <property type="project" value="InterPro"/>
</dbReference>
<accession>A0AAE8N463</accession>
<dbReference type="EMBL" id="ONZQ02000012">
    <property type="protein sequence ID" value="SPO05154.1"/>
    <property type="molecule type" value="Genomic_DNA"/>
</dbReference>
<feature type="domain" description="Zn(2)-C6 fungal-type" evidence="4">
    <location>
        <begin position="38"/>
        <end position="68"/>
    </location>
</feature>
<dbReference type="CDD" id="cd00067">
    <property type="entry name" value="GAL4"/>
    <property type="match status" value="1"/>
</dbReference>
<dbReference type="GO" id="GO:0005634">
    <property type="term" value="C:nucleus"/>
    <property type="evidence" value="ECO:0007669"/>
    <property type="project" value="UniProtKB-SubCell"/>
</dbReference>
<feature type="compositionally biased region" description="Polar residues" evidence="3">
    <location>
        <begin position="182"/>
        <end position="195"/>
    </location>
</feature>
<dbReference type="PROSITE" id="PS00463">
    <property type="entry name" value="ZN2_CY6_FUNGAL_1"/>
    <property type="match status" value="1"/>
</dbReference>
<dbReference type="PROSITE" id="PS50048">
    <property type="entry name" value="ZN2_CY6_FUNGAL_2"/>
    <property type="match status" value="1"/>
</dbReference>
<reference evidence="5" key="1">
    <citation type="submission" date="2018-03" db="EMBL/GenBank/DDBJ databases">
        <authorList>
            <person name="Guldener U."/>
        </authorList>
    </citation>
    <scope>NUCLEOTIDE SEQUENCE</scope>
</reference>
<feature type="region of interest" description="Disordered" evidence="3">
    <location>
        <begin position="182"/>
        <end position="207"/>
    </location>
</feature>
<dbReference type="Pfam" id="PF00172">
    <property type="entry name" value="Zn_clus"/>
    <property type="match status" value="1"/>
</dbReference>
<feature type="compositionally biased region" description="Low complexity" evidence="3">
    <location>
        <begin position="28"/>
        <end position="37"/>
    </location>
</feature>
<dbReference type="PANTHER" id="PTHR37534:SF49">
    <property type="entry name" value="LYSINE BIOSYNTHESIS REGULATORY PROTEIN LYS14"/>
    <property type="match status" value="1"/>
</dbReference>
<protein>
    <recommendedName>
        <fullName evidence="4">Zn(2)-C6 fungal-type domain-containing protein</fullName>
    </recommendedName>
</protein>
<dbReference type="GO" id="GO:0045944">
    <property type="term" value="P:positive regulation of transcription by RNA polymerase II"/>
    <property type="evidence" value="ECO:0007669"/>
    <property type="project" value="TreeGrafter"/>
</dbReference>
<evidence type="ECO:0000256" key="2">
    <source>
        <dbReference type="ARBA" id="ARBA00023242"/>
    </source>
</evidence>
<feature type="compositionally biased region" description="Polar residues" evidence="3">
    <location>
        <begin position="1"/>
        <end position="16"/>
    </location>
</feature>
<feature type="region of interest" description="Disordered" evidence="3">
    <location>
        <begin position="70"/>
        <end position="119"/>
    </location>
</feature>
<dbReference type="SUPFAM" id="SSF57701">
    <property type="entry name" value="Zn2/Cys6 DNA-binding domain"/>
    <property type="match status" value="1"/>
</dbReference>
<proteinExistence type="predicted"/>
<dbReference type="Gene3D" id="4.10.240.10">
    <property type="entry name" value="Zn(2)-C6 fungal-type DNA-binding domain"/>
    <property type="match status" value="1"/>
</dbReference>
<organism evidence="5 6">
    <name type="scientific">Cephalotrichum gorgonifer</name>
    <dbReference type="NCBI Taxonomy" id="2041049"/>
    <lineage>
        <taxon>Eukaryota</taxon>
        <taxon>Fungi</taxon>
        <taxon>Dikarya</taxon>
        <taxon>Ascomycota</taxon>
        <taxon>Pezizomycotina</taxon>
        <taxon>Sordariomycetes</taxon>
        <taxon>Hypocreomycetidae</taxon>
        <taxon>Microascales</taxon>
        <taxon>Microascaceae</taxon>
        <taxon>Cephalotrichum</taxon>
    </lineage>
</organism>
<comment type="caution">
    <text evidence="5">The sequence shown here is derived from an EMBL/GenBank/DDBJ whole genome shotgun (WGS) entry which is preliminary data.</text>
</comment>
<keyword evidence="6" id="KW-1185">Reference proteome</keyword>
<evidence type="ECO:0000313" key="6">
    <source>
        <dbReference type="Proteomes" id="UP001187682"/>
    </source>
</evidence>
<dbReference type="GO" id="GO:0000976">
    <property type="term" value="F:transcription cis-regulatory region binding"/>
    <property type="evidence" value="ECO:0007669"/>
    <property type="project" value="TreeGrafter"/>
</dbReference>
<keyword evidence="2" id="KW-0539">Nucleus</keyword>
<dbReference type="GO" id="GO:0000981">
    <property type="term" value="F:DNA-binding transcription factor activity, RNA polymerase II-specific"/>
    <property type="evidence" value="ECO:0007669"/>
    <property type="project" value="InterPro"/>
</dbReference>
<sequence>MNEESSNNATTAANQGSRRDEPPPPSAPTTRPTRSKTGCLTCRRRKVRCDEQRPRCSHCERLNLECRWRPTPSFGPQRKMETNGVAPSPAAGPNGVVYGSSPDNVTDSPGSNHWPQNPGAVDQLFDFASFMWDAGGATLGQASPGGGNDCFNTGLDSLNAWSLPNGTYNNGSHTNPPLVATPTSRPQHAGDTSWTLPARPPSSVPPAHTAEDRHLIEYFVRTAPPPILADVETQKAWSSVRQILVSMSNVSTMVRCAILAFSNLLLCRRDAPWMQCPPRHYENATAQLMAIGDLATVVSHSPLREHLLVTIFFLSYVDIVEDRVEGAHANLKRAFEIFQQGDKRGFRPLELRLLSWIRHLDARVVSAGGEGLFLSDNCEAILVHPSPGSVVADVENDGSPPDEVRELDIEDVLFQVLYHPGIVFFQKVQSFMGRISRIDRWHRSRGTVEDETEVINIALQILKDLRKVYDDRPALMDHAVSGHLAAPHVSAELAFSITRAFRTYLSNYHASKVHLHRVAYTNLPLTRETEDALSQIRHLTRLMVGELGPEDSLPVSQLWPLLMLGAEEKDPEERGWIKAQIRRMKNVATNALITGQVLEEVQARQDAGGGRADIRGVMHDIFDSCFAIM</sequence>
<evidence type="ECO:0000259" key="4">
    <source>
        <dbReference type="PROSITE" id="PS50048"/>
    </source>
</evidence>
<evidence type="ECO:0000256" key="1">
    <source>
        <dbReference type="ARBA" id="ARBA00004123"/>
    </source>
</evidence>
<dbReference type="InterPro" id="IPR036864">
    <property type="entry name" value="Zn2-C6_fun-type_DNA-bd_sf"/>
</dbReference>
<evidence type="ECO:0000256" key="3">
    <source>
        <dbReference type="SAM" id="MobiDB-lite"/>
    </source>
</evidence>
<feature type="region of interest" description="Disordered" evidence="3">
    <location>
        <begin position="1"/>
        <end position="37"/>
    </location>
</feature>
<feature type="compositionally biased region" description="Polar residues" evidence="3">
    <location>
        <begin position="101"/>
        <end position="115"/>
    </location>
</feature>
<dbReference type="SMART" id="SM00066">
    <property type="entry name" value="GAL4"/>
    <property type="match status" value="1"/>
</dbReference>
<dbReference type="PANTHER" id="PTHR37534">
    <property type="entry name" value="TRANSCRIPTIONAL ACTIVATOR PROTEIN UGA3"/>
    <property type="match status" value="1"/>
</dbReference>